<keyword evidence="1" id="KW-0449">Lipoprotein</keyword>
<organism evidence="1 2">
    <name type="scientific">Belliella calami</name>
    <dbReference type="NCBI Taxonomy" id="2923436"/>
    <lineage>
        <taxon>Bacteria</taxon>
        <taxon>Pseudomonadati</taxon>
        <taxon>Bacteroidota</taxon>
        <taxon>Cytophagia</taxon>
        <taxon>Cytophagales</taxon>
        <taxon>Cyclobacteriaceae</taxon>
        <taxon>Belliella</taxon>
    </lineage>
</organism>
<comment type="caution">
    <text evidence="1">The sequence shown here is derived from an EMBL/GenBank/DDBJ whole genome shotgun (WGS) entry which is preliminary data.</text>
</comment>
<dbReference type="RefSeq" id="WP_241274674.1">
    <property type="nucleotide sequence ID" value="NZ_JAKZGS010000006.1"/>
</dbReference>
<dbReference type="Gene3D" id="1.25.40.390">
    <property type="match status" value="2"/>
</dbReference>
<accession>A0ABS9UNF8</accession>
<protein>
    <submittedName>
        <fullName evidence="1">SusD/RagB family nutrient-binding outer membrane lipoprotein</fullName>
    </submittedName>
</protein>
<dbReference type="SUPFAM" id="SSF48452">
    <property type="entry name" value="TPR-like"/>
    <property type="match status" value="1"/>
</dbReference>
<dbReference type="InterPro" id="IPR011990">
    <property type="entry name" value="TPR-like_helical_dom_sf"/>
</dbReference>
<dbReference type="Proteomes" id="UP001165488">
    <property type="component" value="Unassembled WGS sequence"/>
</dbReference>
<keyword evidence="2" id="KW-1185">Reference proteome</keyword>
<sequence length="634" mass="70691">MKNIILKTIIPAILGFSLVSCEDFDIINDDPMAASADQVQVEYFINQSIIGAQQNPHVAERAFVLYWKGASMHHLGGGIALGTHNDGWSVDYWGSASSWLNAASTAIQIGNEKAANGSAQPYNENLIQVARIWRAYLISELSDNFGPLPINAFEGVNPEFVSTKDVYDYMLLELAQAQAEIDINIARPTKLQNLDAAYMYDWEKWKRFANSLRMRLSMRLSEVDPAKAASEFQAAVSTNLFIADASHNFTVEERPGWDDLTGVMSREWNAQWLSSTLNNLYVGLGGVPTQTQVGTHLHGHIRPADYLGMYFPDQFADRTNDPAKAHWLDGLPETMDPRAYKAFFIPGDFDNPNYSLFPTYTSDARNQQGYLLETNGDTVRIDATYTWNAFANGDWGAKGTRNRLRGIVGKAPGLGQQFRGSNSRRVFFGSWESYFLLAEAGLRGWTVPLGDEQAYETGVRHSFEYFNAGQFVDAYLNSDAFNRNGTSVRYSHTEEPPNTVAMTHRIGKTGPVTTFDYAYPVNNLYQSGAIRNDKLTKIITQKYLSNVPWLPLEGWNDHRRLGLPFFVNPAVENPLPNLPGLNSSTYMTSSIGFFPQRLPYPSSLRNADPTGYAAASAFLGGPDAVLTPLYWAKK</sequence>
<dbReference type="Pfam" id="PF12741">
    <property type="entry name" value="SusD-like"/>
    <property type="match status" value="2"/>
</dbReference>
<evidence type="ECO:0000313" key="2">
    <source>
        <dbReference type="Proteomes" id="UP001165488"/>
    </source>
</evidence>
<reference evidence="1" key="1">
    <citation type="submission" date="2022-03" db="EMBL/GenBank/DDBJ databases">
        <title>De novo assembled genomes of Belliella spp. (Cyclobacteriaceae) strains.</title>
        <authorList>
            <person name="Szabo A."/>
            <person name="Korponai K."/>
            <person name="Felfoldi T."/>
        </authorList>
    </citation>
    <scope>NUCLEOTIDE SEQUENCE</scope>
    <source>
        <strain evidence="1">DSM 107340</strain>
    </source>
</reference>
<dbReference type="PROSITE" id="PS51257">
    <property type="entry name" value="PROKAR_LIPOPROTEIN"/>
    <property type="match status" value="1"/>
</dbReference>
<proteinExistence type="predicted"/>
<name>A0ABS9UNF8_9BACT</name>
<dbReference type="EMBL" id="JAKZGS010000006">
    <property type="protein sequence ID" value="MCH7398159.1"/>
    <property type="molecule type" value="Genomic_DNA"/>
</dbReference>
<dbReference type="InterPro" id="IPR024302">
    <property type="entry name" value="SusD-like"/>
</dbReference>
<evidence type="ECO:0000313" key="1">
    <source>
        <dbReference type="EMBL" id="MCH7398159.1"/>
    </source>
</evidence>
<gene>
    <name evidence="1" type="ORF">MM236_09175</name>
</gene>